<feature type="region of interest" description="Disordered" evidence="1">
    <location>
        <begin position="726"/>
        <end position="758"/>
    </location>
</feature>
<reference evidence="2" key="1">
    <citation type="submission" date="2021-03" db="EMBL/GenBank/DDBJ databases">
        <title>A new species, PO-11, isolated from a karst cave deposit.</title>
        <authorList>
            <person name="Zhaoxiaoyong W."/>
        </authorList>
    </citation>
    <scope>NUCLEOTIDE SEQUENCE</scope>
    <source>
        <strain evidence="2">PO-11</strain>
    </source>
</reference>
<dbReference type="Proteomes" id="UP000664164">
    <property type="component" value="Unassembled WGS sequence"/>
</dbReference>
<gene>
    <name evidence="2" type="ORF">J1902_16110</name>
</gene>
<dbReference type="AlphaFoldDB" id="A0A939HJ58"/>
<evidence type="ECO:0000256" key="1">
    <source>
        <dbReference type="SAM" id="MobiDB-lite"/>
    </source>
</evidence>
<dbReference type="RefSeq" id="WP_207617325.1">
    <property type="nucleotide sequence ID" value="NZ_JAFNLL010000047.1"/>
</dbReference>
<sequence>MTDVKGEGLPLQHVFTSNEIEYGEPEEFSELDFIQIPFPRSLSGLYSWSFLHPPMPVPGAGPNLDGTHEVSAEPQAAVPVFPLFGREELRLDVDGPYPQMTASGTSYSRFTELHHWIASLVKTGNNRWGGPIWYRDGNTTAFPYTRVDIAVVRVGILGQPNKATVTFSGAGITPLARTHTWKASTYRPVEFEFDATADANPVVSINTHDHPNRPVALPGESLSLDTVYRRAGFAVTNSGGNGQVPLSGAGANGVWSDAEMHDAMQTFWSRFTNAPRWSLWVLSAALHDQGTSLGGIMFDDIGPNHRQGTAIFTESFIQNAPPGDAAPNAWIRRMKFWTAAHEMGHAFNLAHSWQKSLGTPWLPLADEPEARSFMNYPFSVSGGQSAFFADFGFRFSDAELLFMRHAPARFVQMGNADWFDHHGFESPDSLERRPEFRLEVRANREKPVFEFLEPVTLELKLTNASAEPKIVRANILSPQAILAIIKRDGKPARQWQPYAQYCTEPAAQVLHSGEAVYESLPIYAGLNGWDVSEPGVYDISVAAEVDGEIVFSDPFRLRIAPPRSWDEEAVAGDFFTEDVGRTLAFTGTAVLETANDTLRETMERLPSSRAAIHAAAALAQPLVRDYKTLSIPDTETEMTSVAAANGSFKKRHAKVDEALSLVEATMTGQEAAETLGHIEFRRNVETFSEALDRAGAEDSAASMQTSLHDVLSDRGVLESVLNEVADKIEDYEPSDRSAGRKSRSSASSSPQRKNKPST</sequence>
<protein>
    <submittedName>
        <fullName evidence="2">Uncharacterized protein</fullName>
    </submittedName>
</protein>
<comment type="caution">
    <text evidence="2">The sequence shown here is derived from an EMBL/GenBank/DDBJ whole genome shotgun (WGS) entry which is preliminary data.</text>
</comment>
<keyword evidence="3" id="KW-1185">Reference proteome</keyword>
<organism evidence="2 3">
    <name type="scientific">Arthrobacter cavernae</name>
    <dbReference type="NCBI Taxonomy" id="2817681"/>
    <lineage>
        <taxon>Bacteria</taxon>
        <taxon>Bacillati</taxon>
        <taxon>Actinomycetota</taxon>
        <taxon>Actinomycetes</taxon>
        <taxon>Micrococcales</taxon>
        <taxon>Micrococcaceae</taxon>
        <taxon>Arthrobacter</taxon>
    </lineage>
</organism>
<evidence type="ECO:0000313" key="3">
    <source>
        <dbReference type="Proteomes" id="UP000664164"/>
    </source>
</evidence>
<proteinExistence type="predicted"/>
<feature type="compositionally biased region" description="Basic and acidic residues" evidence="1">
    <location>
        <begin position="726"/>
        <end position="738"/>
    </location>
</feature>
<evidence type="ECO:0000313" key="2">
    <source>
        <dbReference type="EMBL" id="MBO1269470.1"/>
    </source>
</evidence>
<name>A0A939HJ58_9MICC</name>
<dbReference type="EMBL" id="JAFNLL010000047">
    <property type="protein sequence ID" value="MBO1269470.1"/>
    <property type="molecule type" value="Genomic_DNA"/>
</dbReference>
<accession>A0A939HJ58</accession>
<dbReference type="SUPFAM" id="SSF55486">
    <property type="entry name" value="Metalloproteases ('zincins'), catalytic domain"/>
    <property type="match status" value="1"/>
</dbReference>